<reference evidence="2" key="2">
    <citation type="journal article" date="2023" name="IMA Fungus">
        <title>Comparative genomic study of the Penicillium genus elucidates a diverse pangenome and 15 lateral gene transfer events.</title>
        <authorList>
            <person name="Petersen C."/>
            <person name="Sorensen T."/>
            <person name="Nielsen M.R."/>
            <person name="Sondergaard T.E."/>
            <person name="Sorensen J.L."/>
            <person name="Fitzpatrick D.A."/>
            <person name="Frisvad J.C."/>
            <person name="Nielsen K.L."/>
        </authorList>
    </citation>
    <scope>NUCLEOTIDE SEQUENCE</scope>
    <source>
        <strain evidence="2">IBT 16125</strain>
    </source>
</reference>
<keyword evidence="3" id="KW-1185">Reference proteome</keyword>
<protein>
    <submittedName>
        <fullName evidence="2">Allergen Asp f 7</fullName>
    </submittedName>
</protein>
<name>A0AAD6C3G9_9EURO</name>
<evidence type="ECO:0000313" key="2">
    <source>
        <dbReference type="EMBL" id="KAJ5449508.1"/>
    </source>
</evidence>
<gene>
    <name evidence="2" type="ORF">N7458_005957</name>
</gene>
<sequence>MTPISKAITLTFAIFVVSGLATTAKNCVLVWKTVTNVAWETVDVSTALFPDRATTIADTEIFPTATVAAQIFEEEEATISTSVTTLAPTKQGITTSVEPVVQAASSSIFWLHTTNAVELQRLFNLLVLF</sequence>
<dbReference type="GeneID" id="81599582"/>
<dbReference type="Proteomes" id="UP001213681">
    <property type="component" value="Unassembled WGS sequence"/>
</dbReference>
<reference evidence="2" key="1">
    <citation type="submission" date="2022-12" db="EMBL/GenBank/DDBJ databases">
        <authorList>
            <person name="Petersen C."/>
        </authorList>
    </citation>
    <scope>NUCLEOTIDE SEQUENCE</scope>
    <source>
        <strain evidence="2">IBT 16125</strain>
    </source>
</reference>
<keyword evidence="1" id="KW-0732">Signal</keyword>
<dbReference type="RefSeq" id="XP_056765043.1">
    <property type="nucleotide sequence ID" value="XM_056909339.1"/>
</dbReference>
<accession>A0AAD6C3G9</accession>
<dbReference type="AlphaFoldDB" id="A0AAD6C3G9"/>
<comment type="caution">
    <text evidence="2">The sequence shown here is derived from an EMBL/GenBank/DDBJ whole genome shotgun (WGS) entry which is preliminary data.</text>
</comment>
<evidence type="ECO:0000313" key="3">
    <source>
        <dbReference type="Proteomes" id="UP001213681"/>
    </source>
</evidence>
<evidence type="ECO:0000256" key="1">
    <source>
        <dbReference type="SAM" id="SignalP"/>
    </source>
</evidence>
<proteinExistence type="predicted"/>
<dbReference type="EMBL" id="JAPVEA010000006">
    <property type="protein sequence ID" value="KAJ5449508.1"/>
    <property type="molecule type" value="Genomic_DNA"/>
</dbReference>
<organism evidence="2 3">
    <name type="scientific">Penicillium daleae</name>
    <dbReference type="NCBI Taxonomy" id="63821"/>
    <lineage>
        <taxon>Eukaryota</taxon>
        <taxon>Fungi</taxon>
        <taxon>Dikarya</taxon>
        <taxon>Ascomycota</taxon>
        <taxon>Pezizomycotina</taxon>
        <taxon>Eurotiomycetes</taxon>
        <taxon>Eurotiomycetidae</taxon>
        <taxon>Eurotiales</taxon>
        <taxon>Aspergillaceae</taxon>
        <taxon>Penicillium</taxon>
    </lineage>
</organism>
<feature type="signal peptide" evidence="1">
    <location>
        <begin position="1"/>
        <end position="19"/>
    </location>
</feature>
<feature type="chain" id="PRO_5041926067" evidence="1">
    <location>
        <begin position="20"/>
        <end position="129"/>
    </location>
</feature>